<dbReference type="PATRIC" id="fig|1161918.5.peg.1530"/>
<reference evidence="1 2" key="1">
    <citation type="journal article" date="2012" name="BMC Genomics">
        <title>Comparative genomics of Brachyspira pilosicoli strains: genome rearrangements, reductions and correlation of genetic compliment with phenotypic diversity.</title>
        <authorList>
            <person name="Mappley L.J."/>
            <person name="Black M.L."/>
            <person name="Abuoun M."/>
            <person name="Darby A.C."/>
            <person name="Woodward M.J."/>
            <person name="Parkhill J."/>
            <person name="Turner A.K."/>
            <person name="Bellgard M.I."/>
            <person name="La T."/>
            <person name="Phillips N.D."/>
            <person name="La Ragione R.M."/>
            <person name="Hampson D.J."/>
        </authorList>
    </citation>
    <scope>NUCLEOTIDE SEQUENCE [LARGE SCALE GENOMIC DNA]</scope>
    <source>
        <strain evidence="1">WesB</strain>
    </source>
</reference>
<proteinExistence type="predicted"/>
<dbReference type="HOGENOM" id="CLU_2582812_0_0_12"/>
<protein>
    <submittedName>
        <fullName evidence="1">Uncharacterized protein</fullName>
    </submittedName>
</protein>
<evidence type="ECO:0000313" key="1">
    <source>
        <dbReference type="EMBL" id="CCG57480.1"/>
    </source>
</evidence>
<dbReference type="Proteomes" id="UP000003759">
    <property type="component" value="Chromosome"/>
</dbReference>
<dbReference type="EMBL" id="HE793032">
    <property type="protein sequence ID" value="CCG57480.1"/>
    <property type="molecule type" value="Genomic_DNA"/>
</dbReference>
<dbReference type="AlphaFoldDB" id="K0JM08"/>
<organism evidence="1 2">
    <name type="scientific">Brachyspira pilosicoli WesB</name>
    <dbReference type="NCBI Taxonomy" id="1161918"/>
    <lineage>
        <taxon>Bacteria</taxon>
        <taxon>Pseudomonadati</taxon>
        <taxon>Spirochaetota</taxon>
        <taxon>Spirochaetia</taxon>
        <taxon>Brachyspirales</taxon>
        <taxon>Brachyspiraceae</taxon>
        <taxon>Brachyspira</taxon>
    </lineage>
</organism>
<dbReference type="KEGG" id="bpw:WESB_2015"/>
<accession>K0JM08</accession>
<evidence type="ECO:0000313" key="2">
    <source>
        <dbReference type="Proteomes" id="UP000003759"/>
    </source>
</evidence>
<sequence length="80" mass="9345">MDSSENKKNNNKQIYIKNNDIRYIIKKSSSNVYDDYYILHSLKNIVKKINTLKEKNNNIKVLLVSINSGKPTQLKKSINM</sequence>
<dbReference type="RefSeq" id="WP_014933650.1">
    <property type="nucleotide sequence ID" value="NC_018604.1"/>
</dbReference>
<name>K0JM08_BRAPL</name>
<gene>
    <name evidence="1" type="ORF">WESB_2015</name>
</gene>
<dbReference type="OrthoDB" id="307970at2"/>